<evidence type="ECO:0000256" key="1">
    <source>
        <dbReference type="ARBA" id="ARBA00004196"/>
    </source>
</evidence>
<feature type="domain" description="Fe/B12 periplasmic-binding" evidence="6">
    <location>
        <begin position="22"/>
        <end position="286"/>
    </location>
</feature>
<keyword evidence="4" id="KW-0408">Iron</keyword>
<dbReference type="InterPro" id="IPR051313">
    <property type="entry name" value="Bact_iron-sidero_bind"/>
</dbReference>
<dbReference type="PROSITE" id="PS50983">
    <property type="entry name" value="FE_B12_PBP"/>
    <property type="match status" value="1"/>
</dbReference>
<proteinExistence type="inferred from homology"/>
<dbReference type="Gene3D" id="3.40.50.1980">
    <property type="entry name" value="Nitrogenase molybdenum iron protein domain"/>
    <property type="match status" value="2"/>
</dbReference>
<evidence type="ECO:0000256" key="5">
    <source>
        <dbReference type="ARBA" id="ARBA00022729"/>
    </source>
</evidence>
<dbReference type="SUPFAM" id="SSF53807">
    <property type="entry name" value="Helical backbone' metal receptor"/>
    <property type="match status" value="1"/>
</dbReference>
<accession>A0ABV5HMV5</accession>
<keyword evidence="4" id="KW-0406">Ion transport</keyword>
<evidence type="ECO:0000259" key="6">
    <source>
        <dbReference type="PROSITE" id="PS50983"/>
    </source>
</evidence>
<protein>
    <submittedName>
        <fullName evidence="7">ABC transporter substrate-binding protein</fullName>
    </submittedName>
</protein>
<evidence type="ECO:0000313" key="8">
    <source>
        <dbReference type="Proteomes" id="UP001589645"/>
    </source>
</evidence>
<comment type="caution">
    <text evidence="7">The sequence shown here is derived from an EMBL/GenBank/DDBJ whole genome shotgun (WGS) entry which is preliminary data.</text>
</comment>
<evidence type="ECO:0000256" key="4">
    <source>
        <dbReference type="ARBA" id="ARBA00022496"/>
    </source>
</evidence>
<comment type="subcellular location">
    <subcellularLocation>
        <location evidence="1">Cell envelope</location>
    </subcellularLocation>
</comment>
<dbReference type="EMBL" id="JBHMEP010000001">
    <property type="protein sequence ID" value="MFB9135057.1"/>
    <property type="molecule type" value="Genomic_DNA"/>
</dbReference>
<dbReference type="CDD" id="cd01146">
    <property type="entry name" value="FhuD"/>
    <property type="match status" value="1"/>
</dbReference>
<organism evidence="7 8">
    <name type="scientific">Vibrio olivae</name>
    <dbReference type="NCBI Taxonomy" id="1243002"/>
    <lineage>
        <taxon>Bacteria</taxon>
        <taxon>Pseudomonadati</taxon>
        <taxon>Pseudomonadota</taxon>
        <taxon>Gammaproteobacteria</taxon>
        <taxon>Vibrionales</taxon>
        <taxon>Vibrionaceae</taxon>
        <taxon>Vibrio</taxon>
    </lineage>
</organism>
<evidence type="ECO:0000256" key="3">
    <source>
        <dbReference type="ARBA" id="ARBA00022448"/>
    </source>
</evidence>
<dbReference type="Pfam" id="PF01497">
    <property type="entry name" value="Peripla_BP_2"/>
    <property type="match status" value="1"/>
</dbReference>
<dbReference type="PANTHER" id="PTHR30532">
    <property type="entry name" value="IRON III DICITRATE-BINDING PERIPLASMIC PROTEIN"/>
    <property type="match status" value="1"/>
</dbReference>
<dbReference type="Proteomes" id="UP001589645">
    <property type="component" value="Unassembled WGS sequence"/>
</dbReference>
<dbReference type="InterPro" id="IPR002491">
    <property type="entry name" value="ABC_transptr_periplasmic_BD"/>
</dbReference>
<dbReference type="PANTHER" id="PTHR30532:SF1">
    <property type="entry name" value="IRON(3+)-HYDROXAMATE-BINDING PROTEIN FHUD"/>
    <property type="match status" value="1"/>
</dbReference>
<evidence type="ECO:0000256" key="2">
    <source>
        <dbReference type="ARBA" id="ARBA00008814"/>
    </source>
</evidence>
<evidence type="ECO:0000313" key="7">
    <source>
        <dbReference type="EMBL" id="MFB9135057.1"/>
    </source>
</evidence>
<keyword evidence="5" id="KW-0732">Signal</keyword>
<comment type="similarity">
    <text evidence="2">Belongs to the bacterial solute-binding protein 8 family.</text>
</comment>
<gene>
    <name evidence="7" type="ORF">ACFFUV_08790</name>
</gene>
<sequence>MAAPITVHDSRGEHQLDGVPQRAVVLNWDLVEQVLELGVTPIAAPNIEGYNTWVVQPSVPKGVEDIGTRAEPNLEKIAELKPDVIITAVTQKDLLPQLERIAPVLYYQNFEQSDQQAEEAIKQFKQLAQVFDKEEVAKKKLDNMTQRFAQMHQQLVDAFGQPLPKVLPLRFANETSAFLFTENSTTMYAMSQLGLESPLPLPAAKWGISQQRITELQNIKDGYVMYILPFAQEKKLNSSILWKAMPFVRNGHVNAMSAVWSYGGAMSILYNGEAITQSLLEMKADK</sequence>
<reference evidence="7 8" key="1">
    <citation type="submission" date="2024-09" db="EMBL/GenBank/DDBJ databases">
        <authorList>
            <person name="Sun Q."/>
            <person name="Mori K."/>
        </authorList>
    </citation>
    <scope>NUCLEOTIDE SEQUENCE [LARGE SCALE GENOMIC DNA]</scope>
    <source>
        <strain evidence="7 8">CECT 8064</strain>
    </source>
</reference>
<name>A0ABV5HMV5_9VIBR</name>
<keyword evidence="3" id="KW-0813">Transport</keyword>
<dbReference type="PRINTS" id="PR01715">
    <property type="entry name" value="FERRIBNDNGPP"/>
</dbReference>
<keyword evidence="4" id="KW-0410">Iron transport</keyword>
<dbReference type="RefSeq" id="WP_390191910.1">
    <property type="nucleotide sequence ID" value="NZ_JBHMEP010000001.1"/>
</dbReference>
<keyword evidence="8" id="KW-1185">Reference proteome</keyword>